<proteinExistence type="predicted"/>
<keyword evidence="1" id="KW-0547">Nucleotide-binding</keyword>
<feature type="region of interest" description="Disordered" evidence="5">
    <location>
        <begin position="2310"/>
        <end position="2348"/>
    </location>
</feature>
<dbReference type="CDD" id="cd18808">
    <property type="entry name" value="SF1_C_Upf1"/>
    <property type="match status" value="1"/>
</dbReference>
<feature type="domain" description="Helicase SEN1 beta-barrel" evidence="8">
    <location>
        <begin position="1297"/>
        <end position="1402"/>
    </location>
</feature>
<dbReference type="OrthoDB" id="6513042at2759"/>
<evidence type="ECO:0000256" key="5">
    <source>
        <dbReference type="SAM" id="MobiDB-lite"/>
    </source>
</evidence>
<organism evidence="9 10">
    <name type="scientific">Rhamnella rubrinervis</name>
    <dbReference type="NCBI Taxonomy" id="2594499"/>
    <lineage>
        <taxon>Eukaryota</taxon>
        <taxon>Viridiplantae</taxon>
        <taxon>Streptophyta</taxon>
        <taxon>Embryophyta</taxon>
        <taxon>Tracheophyta</taxon>
        <taxon>Spermatophyta</taxon>
        <taxon>Magnoliopsida</taxon>
        <taxon>eudicotyledons</taxon>
        <taxon>Gunneridae</taxon>
        <taxon>Pentapetalae</taxon>
        <taxon>rosids</taxon>
        <taxon>fabids</taxon>
        <taxon>Rosales</taxon>
        <taxon>Rhamnaceae</taxon>
        <taxon>rhamnoid group</taxon>
        <taxon>Rhamneae</taxon>
        <taxon>Rhamnella</taxon>
    </lineage>
</organism>
<feature type="compositionally biased region" description="Basic and acidic residues" evidence="5">
    <location>
        <begin position="2120"/>
        <end position="2135"/>
    </location>
</feature>
<evidence type="ECO:0000256" key="4">
    <source>
        <dbReference type="ARBA" id="ARBA00022840"/>
    </source>
</evidence>
<gene>
    <name evidence="9" type="ORF">FNV43_RR27066</name>
</gene>
<comment type="caution">
    <text evidence="9">The sequence shown here is derived from an EMBL/GenBank/DDBJ whole genome shotgun (WGS) entry which is preliminary data.</text>
</comment>
<keyword evidence="10" id="KW-1185">Reference proteome</keyword>
<evidence type="ECO:0000313" key="9">
    <source>
        <dbReference type="EMBL" id="KAF3432326.1"/>
    </source>
</evidence>
<dbReference type="GO" id="GO:0005524">
    <property type="term" value="F:ATP binding"/>
    <property type="evidence" value="ECO:0007669"/>
    <property type="project" value="UniProtKB-KW"/>
</dbReference>
<evidence type="ECO:0000259" key="6">
    <source>
        <dbReference type="Pfam" id="PF13086"/>
    </source>
</evidence>
<evidence type="ECO:0000256" key="2">
    <source>
        <dbReference type="ARBA" id="ARBA00022801"/>
    </source>
</evidence>
<feature type="region of interest" description="Disordered" evidence="5">
    <location>
        <begin position="1087"/>
        <end position="1124"/>
    </location>
</feature>
<dbReference type="GO" id="GO:0004386">
    <property type="term" value="F:helicase activity"/>
    <property type="evidence" value="ECO:0007669"/>
    <property type="project" value="UniProtKB-KW"/>
</dbReference>
<dbReference type="GO" id="GO:0016787">
    <property type="term" value="F:hydrolase activity"/>
    <property type="evidence" value="ECO:0007669"/>
    <property type="project" value="UniProtKB-KW"/>
</dbReference>
<feature type="compositionally biased region" description="Polar residues" evidence="5">
    <location>
        <begin position="2319"/>
        <end position="2337"/>
    </location>
</feature>
<dbReference type="Gene3D" id="3.40.50.300">
    <property type="entry name" value="P-loop containing nucleotide triphosphate hydrolases"/>
    <property type="match status" value="2"/>
</dbReference>
<dbReference type="SUPFAM" id="SSF52540">
    <property type="entry name" value="P-loop containing nucleoside triphosphate hydrolases"/>
    <property type="match status" value="1"/>
</dbReference>
<dbReference type="Pfam" id="PF23576">
    <property type="entry name" value="SEN1_barrel"/>
    <property type="match status" value="1"/>
</dbReference>
<accession>A0A8K0GPC0</accession>
<feature type="compositionally biased region" description="Basic and acidic residues" evidence="5">
    <location>
        <begin position="2186"/>
        <end position="2197"/>
    </location>
</feature>
<feature type="domain" description="DNA2/NAM7 helicase-like C-terminal" evidence="7">
    <location>
        <begin position="1838"/>
        <end position="2045"/>
    </location>
</feature>
<dbReference type="InterPro" id="IPR041679">
    <property type="entry name" value="DNA2/NAM7-like_C"/>
</dbReference>
<dbReference type="InterPro" id="IPR047187">
    <property type="entry name" value="SF1_C_Upf1"/>
</dbReference>
<evidence type="ECO:0000256" key="1">
    <source>
        <dbReference type="ARBA" id="ARBA00022741"/>
    </source>
</evidence>
<feature type="compositionally biased region" description="Basic and acidic residues" evidence="5">
    <location>
        <begin position="2211"/>
        <end position="2235"/>
    </location>
</feature>
<dbReference type="Pfam" id="PF13087">
    <property type="entry name" value="AAA_12"/>
    <property type="match status" value="1"/>
</dbReference>
<feature type="domain" description="DNA2/NAM7 helicase helicase" evidence="6">
    <location>
        <begin position="1460"/>
        <end position="1831"/>
    </location>
</feature>
<dbReference type="GO" id="GO:0005694">
    <property type="term" value="C:chromosome"/>
    <property type="evidence" value="ECO:0007669"/>
    <property type="project" value="UniProtKB-ARBA"/>
</dbReference>
<evidence type="ECO:0000256" key="3">
    <source>
        <dbReference type="ARBA" id="ARBA00022806"/>
    </source>
</evidence>
<dbReference type="EMBL" id="VOIH02000012">
    <property type="protein sequence ID" value="KAF3432326.1"/>
    <property type="molecule type" value="Genomic_DNA"/>
</dbReference>
<dbReference type="PANTHER" id="PTHR10887">
    <property type="entry name" value="DNA2/NAM7 HELICASE FAMILY"/>
    <property type="match status" value="1"/>
</dbReference>
<evidence type="ECO:0000259" key="7">
    <source>
        <dbReference type="Pfam" id="PF13087"/>
    </source>
</evidence>
<dbReference type="FunFam" id="3.40.50.300:FF:000326">
    <property type="entry name" value="P-loop containing nucleoside triphosphate hydrolase"/>
    <property type="match status" value="1"/>
</dbReference>
<dbReference type="Proteomes" id="UP000796880">
    <property type="component" value="Unassembled WGS sequence"/>
</dbReference>
<dbReference type="InterPro" id="IPR027417">
    <property type="entry name" value="P-loop_NTPase"/>
</dbReference>
<keyword evidence="2" id="KW-0378">Hydrolase</keyword>
<name>A0A8K0GPC0_9ROSA</name>
<feature type="compositionally biased region" description="Basic and acidic residues" evidence="5">
    <location>
        <begin position="2094"/>
        <end position="2104"/>
    </location>
</feature>
<feature type="compositionally biased region" description="Basic and acidic residues" evidence="5">
    <location>
        <begin position="2142"/>
        <end position="2155"/>
    </location>
</feature>
<keyword evidence="3" id="KW-0347">Helicase</keyword>
<dbReference type="CDD" id="cd18042">
    <property type="entry name" value="DEXXQc_SETX"/>
    <property type="match status" value="1"/>
</dbReference>
<keyword evidence="4" id="KW-0067">ATP-binding</keyword>
<reference evidence="9" key="1">
    <citation type="submission" date="2020-03" db="EMBL/GenBank/DDBJ databases">
        <title>A high-quality chromosome-level genome assembly of a woody plant with both climbing and erect habits, Rhamnella rubrinervis.</title>
        <authorList>
            <person name="Lu Z."/>
            <person name="Yang Y."/>
            <person name="Zhu X."/>
            <person name="Sun Y."/>
        </authorList>
    </citation>
    <scope>NUCLEOTIDE SEQUENCE</scope>
    <source>
        <strain evidence="9">BYM</strain>
        <tissue evidence="9">Leaf</tissue>
    </source>
</reference>
<feature type="region of interest" description="Disordered" evidence="5">
    <location>
        <begin position="2089"/>
        <end position="2286"/>
    </location>
</feature>
<sequence length="2348" mass="264853">MANKFFTRRELLDRWRGIEEEEEEDEDDNRIDSSERLRLHQHKEQWFADAFNFLISLPKQNHIWCGSWDLMGPLLETFYNYFKDERHDSPLKHLWSRISEEMRHCIQCISQHHQAQEMYSLEYELSSIGPLLDVLRSLDEERVTQHLREINAKLARQEYDTACDNAEVVSVMYEVLMFPILLDDQSLFTEFENFIEAVDNMHELALGGQQQFPGVYALFFFKRRVRSVGHRLAGSMGKLRRATDLEPLQPLIKKFIGFLETEALPSTLKTSRPRAELDRVSIWLGIKSLLGVLEPPAFEEGILERYPIFLDIVLNHISGDSVDFSHAVACLRLLFEMLGCKVWLRSTLSPSVMRNTLLGQCFHTRNEKSHKDIFDLFQPFLQSLEALQDGEHEKQRRNFLYFLLHQVPVSNNFSILTRQKSRQIALLIVHRGYAMNPPCPPFECAHMWGPPLILSLKDSSLHSSLRQPAFDLIQTIMVSDASSLVSSVLNCCPLLSTERSMSSKLNYDEDDEDNSRLSFAVDAEEKDDSCWKGFSKQGKITSLEFRDWMCIPMLWIDVLIDINPSVLPISFSKAVFWARTRFSMVEPESSSEMAIPIRTWLSSSATDISASFGWKVPTGSNDGGDGKESKNSIKVSTLSLPLIRTFNRLTTHFIVQVGQGELRKQWTWEPRMGESLILSLLDPNDTVRQFGKCTLEQVSNTRGLSCGLKFLCSNGSSLPAILLGLRHAVRLVQLDIVLLKFQTLQHFFFVLRKLLMEWDSPTPDVTSDHLSVSKFSSQGGFLRQPVFDSLPVNVNQHSLDVDSKLCNEFCYILSETAWPSIQRCLIEGKAFIDYSISQMTCVRLLEILPAVFERLYPLFIKQPGFSGILKNACDFSWLHDLMDWGKSSLKVVVVYWKRTVASLLKLIKESCSNTAASTIMSIENLISCDSISLDQLTEQVSRLTVSLCKEASNNIGKYNFSSKASFPKGLKSSATDVQPLPSEDIDVKVLVPASMDDKKEKENFIVLSDDEKEPMVSPTEFMLSDTKTSHSMLDVETVASRIDESTLHPDSLKKKVHDIDTSKDMLEPSQRGDATNGFGFTSQKEDYDRLRGKPTSITLPKPEGVDSSQKEIIPKCGSDSSRSQGNLRISFNEAVSTKKLNKPRDNVFSKKADTMLREIVCNSEDDPLESALDSVRCQPSHMEKPNISVPKRQLIQLKTPIGNRNAHLQRLEAPEKRFKSPRLDDWYRPILEIDYFATVGLASASEDDSRTVCKLKEVPVCFQSPEQYIAIFRPLVLEEFKAQLQSSFLEMSSLEDMYFGSLSVLSVERIDDFHLVRFTHDDSDSTSSRSFSENDLVLLTKERLQRPSHDVHMVGKVERRERDQKRRLSILLVRFYLQNGNSRLNQARRNLFGRSKWHASRVMSLTPQLREFQALSSIKDIPLLPIILKPVSGSCNHNEYTEVNLSKLAQPLQRTLKSSFNDSQLQAISVAIRLPNSNKQFDLSLIQGPPGTGKTRTILAIASGLLALQRTNSAKVSIGGIRKQTHTSVPKISLTAAIARAWQDAALARQLNEDVQTHPKSSENSVRGRVLICAQSNAAVDELVSRISIQGLYGNDGKMYKPYLVRVGNAKTLHSNSLPFFIDTLVDQRLVDEKMKLNNERNDMSVHSSVALRSNLEKLVDRIRFYEAKRASLSDGNSDLKMSLEDGTLKGDNVKEMSDAEIGSKLRKLYEQKKQIYKDLSSAQTQEKKTNEEIKELKYKLRKSILREAEIVVTTLSGCGGDLYGVCAESMSSHKFGSRSEHILFDAVVIDEAAQALEPATLIPLQLLKSSGTKCIMVGDPKQLPATVLSNVASKYFYECSMFERLQRAGHPIVMLTEQYRMHPEICRFPSLHFYEGKLLNGDQMSSKSTHFHETEGLGPYIFYDIIDGQELRGKNSGALSLYNEHEADAAVEVVKFFKKRHPSEFIAGRIGIITPYKCQLSLLRSRFSSAFGASVIDEMEFNTVDGFQGREVDILILSTVRAAEQRSSTTHGINSSNIGFVADVRRMNVALTRAKHSLWIMGNARTLHTNQNWAALIEDAGERNLVIRVKKPYGSMFKSAFRRNPAENNWTKKQIEKSRKVTFEGKTNNANHEAKRRHSGDSKDFSTTREEDCRVKKRKARERDRDRDEVDLPVKDLSSGVTDGGGGDNKTSNDGKSVISGKTVTEGKTKGKESSGKKIKLQNSPVGNTKGEHENSGRNMDEVEQRMSDSERSLKSSHVSKKTKTSSLGADRSGTRNMEESTASALVVEARERDSSGKGKASVQVGTSEDLIAKRKKQREAVDAILYSALIPSKKSEVSSAKSGPTKKYTPSSTESGGMKPPKKRIH</sequence>
<dbReference type="InterPro" id="IPR041677">
    <property type="entry name" value="DNA2/NAM7_AAA_11"/>
</dbReference>
<dbReference type="PANTHER" id="PTHR10887:SF495">
    <property type="entry name" value="HELICASE SENATAXIN ISOFORM X1-RELATED"/>
    <property type="match status" value="1"/>
</dbReference>
<dbReference type="InterPro" id="IPR056474">
    <property type="entry name" value="SEN1_barrel"/>
</dbReference>
<dbReference type="InterPro" id="IPR045055">
    <property type="entry name" value="DNA2/NAM7-like"/>
</dbReference>
<evidence type="ECO:0000313" key="10">
    <source>
        <dbReference type="Proteomes" id="UP000796880"/>
    </source>
</evidence>
<dbReference type="Pfam" id="PF13086">
    <property type="entry name" value="AAA_11"/>
    <property type="match status" value="1"/>
</dbReference>
<evidence type="ECO:0000259" key="8">
    <source>
        <dbReference type="Pfam" id="PF23576"/>
    </source>
</evidence>
<protein>
    <submittedName>
        <fullName evidence="9">Uncharacterized protein</fullName>
    </submittedName>
</protein>